<evidence type="ECO:0000256" key="17">
    <source>
        <dbReference type="SAM" id="Phobius"/>
    </source>
</evidence>
<feature type="transmembrane region" description="Helical" evidence="17">
    <location>
        <begin position="364"/>
        <end position="381"/>
    </location>
</feature>
<dbReference type="InterPro" id="IPR002153">
    <property type="entry name" value="TRPC_channel"/>
</dbReference>
<dbReference type="Pfam" id="PF12796">
    <property type="entry name" value="Ank_2"/>
    <property type="match status" value="1"/>
</dbReference>
<feature type="repeat" description="ANK" evidence="15">
    <location>
        <begin position="172"/>
        <end position="204"/>
    </location>
</feature>
<dbReference type="PANTHER" id="PTHR10117">
    <property type="entry name" value="TRANSIENT RECEPTOR POTENTIAL CHANNEL"/>
    <property type="match status" value="1"/>
</dbReference>
<dbReference type="AlphaFoldDB" id="A0A9C6XAM5"/>
<dbReference type="KEGG" id="foc:113206917"/>
<dbReference type="Proteomes" id="UP000504606">
    <property type="component" value="Unplaced"/>
</dbReference>
<keyword evidence="11" id="KW-0966">Cell projection</keyword>
<dbReference type="Gene3D" id="1.25.40.20">
    <property type="entry name" value="Ankyrin repeat-containing domain"/>
    <property type="match status" value="1"/>
</dbReference>
<evidence type="ECO:0000313" key="20">
    <source>
        <dbReference type="RefSeq" id="XP_052132304.1"/>
    </source>
</evidence>
<dbReference type="GO" id="GO:0050877">
    <property type="term" value="P:nervous system process"/>
    <property type="evidence" value="ECO:0007669"/>
    <property type="project" value="UniProtKB-ARBA"/>
</dbReference>
<keyword evidence="12" id="KW-0407">Ion channel</keyword>
<evidence type="ECO:0000256" key="13">
    <source>
        <dbReference type="ARBA" id="ARBA00043946"/>
    </source>
</evidence>
<dbReference type="InterPro" id="IPR013555">
    <property type="entry name" value="TRP_dom"/>
</dbReference>
<dbReference type="PROSITE" id="PS50297">
    <property type="entry name" value="ANK_REP_REGION"/>
    <property type="match status" value="1"/>
</dbReference>
<dbReference type="SMART" id="SM00248">
    <property type="entry name" value="ANK"/>
    <property type="match status" value="3"/>
</dbReference>
<evidence type="ECO:0000256" key="5">
    <source>
        <dbReference type="ARBA" id="ARBA00022692"/>
    </source>
</evidence>
<dbReference type="OrthoDB" id="2373987at2759"/>
<name>A0A9C6XAM5_FRAOC</name>
<evidence type="ECO:0000256" key="6">
    <source>
        <dbReference type="ARBA" id="ARBA00022737"/>
    </source>
</evidence>
<comment type="subcellular location">
    <subcellularLocation>
        <location evidence="13">Cell projection</location>
        <location evidence="13">Rhabdomere membrane</location>
        <topology evidence="13">Multi-pass membrane protein</topology>
    </subcellularLocation>
</comment>
<evidence type="ECO:0000256" key="16">
    <source>
        <dbReference type="SAM" id="MobiDB-lite"/>
    </source>
</evidence>
<evidence type="ECO:0000256" key="9">
    <source>
        <dbReference type="ARBA" id="ARBA00023065"/>
    </source>
</evidence>
<evidence type="ECO:0000259" key="18">
    <source>
        <dbReference type="SMART" id="SM01420"/>
    </source>
</evidence>
<feature type="transmembrane region" description="Helical" evidence="17">
    <location>
        <begin position="393"/>
        <end position="414"/>
    </location>
</feature>
<dbReference type="InterPro" id="IPR005821">
    <property type="entry name" value="Ion_trans_dom"/>
</dbReference>
<proteinExistence type="inferred from homology"/>
<comment type="similarity">
    <text evidence="14">Belongs to the transient receptor (TC 1.A.4) family. STrpC subfamily.</text>
</comment>
<dbReference type="GO" id="GO:0034703">
    <property type="term" value="C:cation channel complex"/>
    <property type="evidence" value="ECO:0007669"/>
    <property type="project" value="UniProtKB-ARBA"/>
</dbReference>
<dbReference type="RefSeq" id="XP_052132304.1">
    <property type="nucleotide sequence ID" value="XM_052276344.1"/>
</dbReference>
<organism evidence="19 20">
    <name type="scientific">Frankliniella occidentalis</name>
    <name type="common">Western flower thrips</name>
    <name type="synonym">Euthrips occidentalis</name>
    <dbReference type="NCBI Taxonomy" id="133901"/>
    <lineage>
        <taxon>Eukaryota</taxon>
        <taxon>Metazoa</taxon>
        <taxon>Ecdysozoa</taxon>
        <taxon>Arthropoda</taxon>
        <taxon>Hexapoda</taxon>
        <taxon>Insecta</taxon>
        <taxon>Pterygota</taxon>
        <taxon>Neoptera</taxon>
        <taxon>Paraneoptera</taxon>
        <taxon>Thysanoptera</taxon>
        <taxon>Terebrantia</taxon>
        <taxon>Thripoidea</taxon>
        <taxon>Thripidae</taxon>
        <taxon>Frankliniella</taxon>
    </lineage>
</organism>
<keyword evidence="5 17" id="KW-0812">Transmembrane</keyword>
<evidence type="ECO:0000256" key="1">
    <source>
        <dbReference type="ARBA" id="ARBA00022448"/>
    </source>
</evidence>
<evidence type="ECO:0000256" key="3">
    <source>
        <dbReference type="ARBA" id="ARBA00022568"/>
    </source>
</evidence>
<dbReference type="SMART" id="SM01420">
    <property type="entry name" value="TRP_2"/>
    <property type="match status" value="1"/>
</dbReference>
<keyword evidence="3" id="KW-0106">Calcium</keyword>
<evidence type="ECO:0000256" key="15">
    <source>
        <dbReference type="PROSITE-ProRule" id="PRU00023"/>
    </source>
</evidence>
<dbReference type="GO" id="GO:0030425">
    <property type="term" value="C:dendrite"/>
    <property type="evidence" value="ECO:0007669"/>
    <property type="project" value="UniProtKB-ARBA"/>
</dbReference>
<keyword evidence="10 17" id="KW-0472">Membrane</keyword>
<evidence type="ECO:0000256" key="14">
    <source>
        <dbReference type="ARBA" id="ARBA00060916"/>
    </source>
</evidence>
<evidence type="ECO:0000256" key="8">
    <source>
        <dbReference type="ARBA" id="ARBA00023043"/>
    </source>
</evidence>
<keyword evidence="7 17" id="KW-1133">Transmembrane helix</keyword>
<feature type="compositionally biased region" description="Low complexity" evidence="16">
    <location>
        <begin position="28"/>
        <end position="45"/>
    </location>
</feature>
<dbReference type="Pfam" id="PF08344">
    <property type="entry name" value="TRP_2"/>
    <property type="match status" value="1"/>
</dbReference>
<keyword evidence="4" id="KW-0107">Calcium channel</keyword>
<accession>A0A9C6XAM5</accession>
<evidence type="ECO:0000256" key="10">
    <source>
        <dbReference type="ARBA" id="ARBA00023136"/>
    </source>
</evidence>
<dbReference type="PROSITE" id="PS50088">
    <property type="entry name" value="ANK_REPEAT"/>
    <property type="match status" value="1"/>
</dbReference>
<evidence type="ECO:0000256" key="2">
    <source>
        <dbReference type="ARBA" id="ARBA00022475"/>
    </source>
</evidence>
<reference evidence="20" key="1">
    <citation type="submission" date="2025-08" db="UniProtKB">
        <authorList>
            <consortium name="RefSeq"/>
        </authorList>
    </citation>
    <scope>IDENTIFICATION</scope>
    <source>
        <tissue evidence="20">Whole organism</tissue>
    </source>
</reference>
<evidence type="ECO:0000256" key="4">
    <source>
        <dbReference type="ARBA" id="ARBA00022673"/>
    </source>
</evidence>
<keyword evidence="19" id="KW-1185">Reference proteome</keyword>
<dbReference type="Pfam" id="PF00520">
    <property type="entry name" value="Ion_trans"/>
    <property type="match status" value="1"/>
</dbReference>
<keyword evidence="9" id="KW-0406">Ion transport</keyword>
<dbReference type="InterPro" id="IPR002110">
    <property type="entry name" value="Ankyrin_rpt"/>
</dbReference>
<sequence>MEPRKRSTASLGSLGGPPRPVPDGVGGSVSVQVDGGEGAAQQQGAPRNIKMPALPRPLSLEEKRFLLAVERGDIAAVRRMIQRSERTKSLNINCVDPLGRGALSIAIDGENFDMVQLLVVMGVTTGDALLIAIDAGFVEVVELLLEHEELVHKDGEPYSWEKVDWNVAMFTPDITPLILAAHRNNYEILKILLDRGATLPMPHDVKCGCDACLREQRVDSLQHSAARLSEYRALSSPSLMALSSADPLLTTFQLSWELRGLATAEPESRADYLELRKSCQQFAVDLLQQIRSSTELAVILNHDPTSPPYEDGEHMKLARLELAILYKQKKFVAHPKVQQLLASLWYEGLPGFRRKGLLGKFQDLALIALLFPFYCLLYMVAPTSKIGQHVRKPFIKFLLHASSYLFFLLILILVSQRLDVKVMAFFGSTDMIERQRGNPPAPLEWVVFVYVLGFIWEETAEMLREGMRRYLRNLWNFIDFSRNLLYVLCFMSRGAAYLQQREEVAADPQSAFIPRERWSEFDPQLVADGLFAAANILSALKLVHLFSINPHLGPLQISLGRMVNDIVKFLFIYSLVLFAFACGMNQLLWYFAELERQRCYSLPNNQPNWDEHADSCTKWRSFAKYGRL</sequence>
<dbReference type="GO" id="GO:0033583">
    <property type="term" value="C:rhabdomere membrane"/>
    <property type="evidence" value="ECO:0007669"/>
    <property type="project" value="UniProtKB-SubCell"/>
</dbReference>
<feature type="transmembrane region" description="Helical" evidence="17">
    <location>
        <begin position="566"/>
        <end position="592"/>
    </location>
</feature>
<keyword evidence="2" id="KW-1003">Cell membrane</keyword>
<keyword evidence="6" id="KW-0677">Repeat</keyword>
<dbReference type="PANTHER" id="PTHR10117:SF47">
    <property type="entry name" value="TRANSIENT-RECEPTOR-POTENTIAL-LIKE PROTEIN"/>
    <property type="match status" value="1"/>
</dbReference>
<keyword evidence="1" id="KW-0813">Transport</keyword>
<feature type="domain" description="Transient receptor ion channel" evidence="18">
    <location>
        <begin position="207"/>
        <end position="269"/>
    </location>
</feature>
<evidence type="ECO:0000313" key="19">
    <source>
        <dbReference type="Proteomes" id="UP000504606"/>
    </source>
</evidence>
<dbReference type="Pfam" id="PF00023">
    <property type="entry name" value="Ank"/>
    <property type="match status" value="1"/>
</dbReference>
<dbReference type="SUPFAM" id="SSF48403">
    <property type="entry name" value="Ankyrin repeat"/>
    <property type="match status" value="1"/>
</dbReference>
<evidence type="ECO:0000256" key="12">
    <source>
        <dbReference type="ARBA" id="ARBA00023303"/>
    </source>
</evidence>
<dbReference type="GO" id="GO:0070679">
    <property type="term" value="F:inositol 1,4,5 trisphosphate binding"/>
    <property type="evidence" value="ECO:0007669"/>
    <property type="project" value="TreeGrafter"/>
</dbReference>
<dbReference type="GO" id="GO:0015279">
    <property type="term" value="F:store-operated calcium channel activity"/>
    <property type="evidence" value="ECO:0007669"/>
    <property type="project" value="TreeGrafter"/>
</dbReference>
<gene>
    <name evidence="20" type="primary">LOC113206917</name>
</gene>
<dbReference type="InterPro" id="IPR036770">
    <property type="entry name" value="Ankyrin_rpt-contain_sf"/>
</dbReference>
<evidence type="ECO:0000256" key="11">
    <source>
        <dbReference type="ARBA" id="ARBA00023273"/>
    </source>
</evidence>
<dbReference type="GeneID" id="113206917"/>
<dbReference type="FunFam" id="1.25.40.20:FF:000221">
    <property type="entry name" value="Transient receptor potential-gamma protein"/>
    <property type="match status" value="1"/>
</dbReference>
<keyword evidence="3" id="KW-0109">Calcium transport</keyword>
<dbReference type="GO" id="GO:0051480">
    <property type="term" value="P:regulation of cytosolic calcium ion concentration"/>
    <property type="evidence" value="ECO:0007669"/>
    <property type="project" value="TreeGrafter"/>
</dbReference>
<protein>
    <submittedName>
        <fullName evidence="20">Transient-receptor-potential-like protein</fullName>
    </submittedName>
</protein>
<evidence type="ECO:0000256" key="7">
    <source>
        <dbReference type="ARBA" id="ARBA00022989"/>
    </source>
</evidence>
<keyword evidence="8 15" id="KW-0040">ANK repeat</keyword>
<feature type="region of interest" description="Disordered" evidence="16">
    <location>
        <begin position="1"/>
        <end position="52"/>
    </location>
</feature>
<dbReference type="NCBIfam" id="TIGR00870">
    <property type="entry name" value="trp"/>
    <property type="match status" value="1"/>
</dbReference>